<feature type="region of interest" description="Disordered" evidence="1">
    <location>
        <begin position="80"/>
        <end position="104"/>
    </location>
</feature>
<dbReference type="Proteomes" id="UP000646749">
    <property type="component" value="Unassembled WGS sequence"/>
</dbReference>
<feature type="region of interest" description="Disordered" evidence="1">
    <location>
        <begin position="17"/>
        <end position="58"/>
    </location>
</feature>
<evidence type="ECO:0000313" key="2">
    <source>
        <dbReference type="EMBL" id="GIG88764.1"/>
    </source>
</evidence>
<evidence type="ECO:0000256" key="1">
    <source>
        <dbReference type="SAM" id="MobiDB-lite"/>
    </source>
</evidence>
<protein>
    <submittedName>
        <fullName evidence="2">Uncharacterized protein</fullName>
    </submittedName>
</protein>
<gene>
    <name evidence="2" type="ORF">Pen02_37000</name>
</gene>
<dbReference type="EMBL" id="BONW01000016">
    <property type="protein sequence ID" value="GIG88764.1"/>
    <property type="molecule type" value="Genomic_DNA"/>
</dbReference>
<sequence length="104" mass="11463">MLRLWVEGLSRLPALLAPMAPPIGAGSERVSDADAADRETPPHVPANLPSGHPERMPANPFALTALERTLWDDLLAADIDVRTGHPQVDRTADERREQSREPRE</sequence>
<organism evidence="2 3">
    <name type="scientific">Plantactinospora endophytica</name>
    <dbReference type="NCBI Taxonomy" id="673535"/>
    <lineage>
        <taxon>Bacteria</taxon>
        <taxon>Bacillati</taxon>
        <taxon>Actinomycetota</taxon>
        <taxon>Actinomycetes</taxon>
        <taxon>Micromonosporales</taxon>
        <taxon>Micromonosporaceae</taxon>
        <taxon>Plantactinospora</taxon>
    </lineage>
</organism>
<accession>A0ABQ4E232</accession>
<reference evidence="2 3" key="1">
    <citation type="submission" date="2021-01" db="EMBL/GenBank/DDBJ databases">
        <title>Whole genome shotgun sequence of Plantactinospora endophytica NBRC 110450.</title>
        <authorList>
            <person name="Komaki H."/>
            <person name="Tamura T."/>
        </authorList>
    </citation>
    <scope>NUCLEOTIDE SEQUENCE [LARGE SCALE GENOMIC DNA]</scope>
    <source>
        <strain evidence="2 3">NBRC 110450</strain>
    </source>
</reference>
<evidence type="ECO:0000313" key="3">
    <source>
        <dbReference type="Proteomes" id="UP000646749"/>
    </source>
</evidence>
<proteinExistence type="predicted"/>
<name>A0ABQ4E232_9ACTN</name>
<comment type="caution">
    <text evidence="2">The sequence shown here is derived from an EMBL/GenBank/DDBJ whole genome shotgun (WGS) entry which is preliminary data.</text>
</comment>
<keyword evidence="3" id="KW-1185">Reference proteome</keyword>
<feature type="compositionally biased region" description="Basic and acidic residues" evidence="1">
    <location>
        <begin position="29"/>
        <end position="41"/>
    </location>
</feature>